<sequence length="85" mass="9709">MGVKCNEQALDSVFTQISMALPYPVRRFPALSVLQKVKDQVNLVVVLTTFNRNGLDRLWFAATGAVEFFGDTLDYLMEWHVSREN</sequence>
<dbReference type="EMBL" id="JAWDGP010001999">
    <property type="protein sequence ID" value="KAK3786200.1"/>
    <property type="molecule type" value="Genomic_DNA"/>
</dbReference>
<gene>
    <name evidence="1" type="ORF">RRG08_020343</name>
</gene>
<dbReference type="Proteomes" id="UP001283361">
    <property type="component" value="Unassembled WGS sequence"/>
</dbReference>
<proteinExistence type="predicted"/>
<dbReference type="AlphaFoldDB" id="A0AAE1AE17"/>
<organism evidence="1 2">
    <name type="scientific">Elysia crispata</name>
    <name type="common">lettuce slug</name>
    <dbReference type="NCBI Taxonomy" id="231223"/>
    <lineage>
        <taxon>Eukaryota</taxon>
        <taxon>Metazoa</taxon>
        <taxon>Spiralia</taxon>
        <taxon>Lophotrochozoa</taxon>
        <taxon>Mollusca</taxon>
        <taxon>Gastropoda</taxon>
        <taxon>Heterobranchia</taxon>
        <taxon>Euthyneura</taxon>
        <taxon>Panpulmonata</taxon>
        <taxon>Sacoglossa</taxon>
        <taxon>Placobranchoidea</taxon>
        <taxon>Plakobranchidae</taxon>
        <taxon>Elysia</taxon>
    </lineage>
</organism>
<reference evidence="1" key="1">
    <citation type="journal article" date="2023" name="G3 (Bethesda)">
        <title>A reference genome for the long-term kleptoplast-retaining sea slug Elysia crispata morphotype clarki.</title>
        <authorList>
            <person name="Eastman K.E."/>
            <person name="Pendleton A.L."/>
            <person name="Shaikh M.A."/>
            <person name="Suttiyut T."/>
            <person name="Ogas R."/>
            <person name="Tomko P."/>
            <person name="Gavelis G."/>
            <person name="Widhalm J.R."/>
            <person name="Wisecaver J.H."/>
        </authorList>
    </citation>
    <scope>NUCLEOTIDE SEQUENCE</scope>
    <source>
        <strain evidence="1">ECLA1</strain>
    </source>
</reference>
<name>A0AAE1AE17_9GAST</name>
<comment type="caution">
    <text evidence="1">The sequence shown here is derived from an EMBL/GenBank/DDBJ whole genome shotgun (WGS) entry which is preliminary data.</text>
</comment>
<keyword evidence="2" id="KW-1185">Reference proteome</keyword>
<accession>A0AAE1AE17</accession>
<protein>
    <submittedName>
        <fullName evidence="1">Uncharacterized protein</fullName>
    </submittedName>
</protein>
<evidence type="ECO:0000313" key="2">
    <source>
        <dbReference type="Proteomes" id="UP001283361"/>
    </source>
</evidence>
<evidence type="ECO:0000313" key="1">
    <source>
        <dbReference type="EMBL" id="KAK3786200.1"/>
    </source>
</evidence>